<dbReference type="PROSITE" id="PS50890">
    <property type="entry name" value="PUA"/>
    <property type="match status" value="1"/>
</dbReference>
<dbReference type="InterPro" id="IPR036974">
    <property type="entry name" value="PUA_sf"/>
</dbReference>
<dbReference type="CDD" id="cd21146">
    <property type="entry name" value="Nip7_N_euk"/>
    <property type="match status" value="1"/>
</dbReference>
<accession>A0A9P6GYE7</accession>
<comment type="subcellular location">
    <subcellularLocation>
        <location evidence="1">Nucleus</location>
        <location evidence="1">Nucleolus</location>
    </subcellularLocation>
</comment>
<dbReference type="Gene3D" id="2.30.130.10">
    <property type="entry name" value="PUA domain"/>
    <property type="match status" value="1"/>
</dbReference>
<dbReference type="GO" id="GO:0003723">
    <property type="term" value="F:RNA binding"/>
    <property type="evidence" value="ECO:0007669"/>
    <property type="project" value="UniProtKB-KW"/>
</dbReference>
<dbReference type="CDD" id="cd21151">
    <property type="entry name" value="PUA_Nip7-like"/>
    <property type="match status" value="1"/>
</dbReference>
<reference evidence="8 9" key="1">
    <citation type="journal article" date="2020" name="Genome Biol. Evol.">
        <title>Comparative genomics of strictly vertically transmitted, feminizing microsporidia endosymbionts of amphipod crustaceans.</title>
        <authorList>
            <person name="Cormier A."/>
            <person name="Chebbi M.A."/>
            <person name="Giraud I."/>
            <person name="Wattier R."/>
            <person name="Teixeira M."/>
            <person name="Gilbert C."/>
            <person name="Rigaud T."/>
            <person name="Cordaux R."/>
        </authorList>
    </citation>
    <scope>NUCLEOTIDE SEQUENCE [LARGE SCALE GENOMIC DNA]</scope>
    <source>
        <strain evidence="8 9">Ou3-Ou53</strain>
    </source>
</reference>
<comment type="function">
    <text evidence="6">Required for proper 27S pre-rRNA processing and 60S ribosome subunit assembly.</text>
</comment>
<gene>
    <name evidence="8" type="primary">nip7</name>
    <name evidence="8" type="ORF">NGRA_1700</name>
</gene>
<keyword evidence="4 6" id="KW-0694">RNA-binding</keyword>
<evidence type="ECO:0000256" key="6">
    <source>
        <dbReference type="PIRNR" id="PIRNR017190"/>
    </source>
</evidence>
<dbReference type="AlphaFoldDB" id="A0A9P6GYE7"/>
<dbReference type="GO" id="GO:0005730">
    <property type="term" value="C:nucleolus"/>
    <property type="evidence" value="ECO:0007669"/>
    <property type="project" value="UniProtKB-SubCell"/>
</dbReference>
<dbReference type="SMART" id="SM00359">
    <property type="entry name" value="PUA"/>
    <property type="match status" value="1"/>
</dbReference>
<evidence type="ECO:0000256" key="5">
    <source>
        <dbReference type="ARBA" id="ARBA00023242"/>
    </source>
</evidence>
<dbReference type="EMBL" id="SBJO01000125">
    <property type="protein sequence ID" value="KAF9762875.1"/>
    <property type="molecule type" value="Genomic_DNA"/>
</dbReference>
<evidence type="ECO:0000256" key="2">
    <source>
        <dbReference type="ARBA" id="ARBA00009895"/>
    </source>
</evidence>
<dbReference type="PIRSF" id="PIRSF017190">
    <property type="entry name" value="Rbsml_synth_fac_NIP7"/>
    <property type="match status" value="1"/>
</dbReference>
<protein>
    <recommendedName>
        <fullName evidence="6">60S ribosome subunit biogenesis protein NIP7</fullName>
    </recommendedName>
</protein>
<dbReference type="OrthoDB" id="27490at2759"/>
<evidence type="ECO:0000256" key="1">
    <source>
        <dbReference type="ARBA" id="ARBA00004604"/>
    </source>
</evidence>
<feature type="domain" description="PUA" evidence="7">
    <location>
        <begin position="92"/>
        <end position="171"/>
    </location>
</feature>
<dbReference type="SUPFAM" id="SSF88697">
    <property type="entry name" value="PUA domain-like"/>
    <property type="match status" value="1"/>
</dbReference>
<dbReference type="GO" id="GO:0042255">
    <property type="term" value="P:ribosome assembly"/>
    <property type="evidence" value="ECO:0007669"/>
    <property type="project" value="InterPro"/>
</dbReference>
<comment type="similarity">
    <text evidence="2 6">Belongs to the NIP7 family.</text>
</comment>
<evidence type="ECO:0000256" key="3">
    <source>
        <dbReference type="ARBA" id="ARBA00022517"/>
    </source>
</evidence>
<dbReference type="Proteomes" id="UP000740883">
    <property type="component" value="Unassembled WGS sequence"/>
</dbReference>
<comment type="caution">
    <text evidence="8">The sequence shown here is derived from an EMBL/GenBank/DDBJ whole genome shotgun (WGS) entry which is preliminary data.</text>
</comment>
<keyword evidence="5 6" id="KW-0539">Nucleus</keyword>
<keyword evidence="3 6" id="KW-0690">Ribosome biogenesis</keyword>
<dbReference type="SUPFAM" id="SSF88802">
    <property type="entry name" value="Pre-PUA domain"/>
    <property type="match status" value="1"/>
</dbReference>
<proteinExistence type="inferred from homology"/>
<organism evidence="8 9">
    <name type="scientific">Nosema granulosis</name>
    <dbReference type="NCBI Taxonomy" id="83296"/>
    <lineage>
        <taxon>Eukaryota</taxon>
        <taxon>Fungi</taxon>
        <taxon>Fungi incertae sedis</taxon>
        <taxon>Microsporidia</taxon>
        <taxon>Nosematidae</taxon>
        <taxon>Nosema</taxon>
    </lineage>
</organism>
<evidence type="ECO:0000256" key="4">
    <source>
        <dbReference type="ARBA" id="ARBA00022884"/>
    </source>
</evidence>
<dbReference type="InterPro" id="IPR002478">
    <property type="entry name" value="PUA"/>
</dbReference>
<dbReference type="InterPro" id="IPR040598">
    <property type="entry name" value="NIP7_N"/>
</dbReference>
<dbReference type="Gene3D" id="3.10.450.220">
    <property type="match status" value="1"/>
</dbReference>
<evidence type="ECO:0000259" key="7">
    <source>
        <dbReference type="SMART" id="SM00359"/>
    </source>
</evidence>
<dbReference type="InterPro" id="IPR016686">
    <property type="entry name" value="Ribosomal_synth_fac_NIP7"/>
</dbReference>
<dbReference type="Pfam" id="PF03657">
    <property type="entry name" value="UPF0113"/>
    <property type="match status" value="1"/>
</dbReference>
<evidence type="ECO:0000313" key="9">
    <source>
        <dbReference type="Proteomes" id="UP000740883"/>
    </source>
</evidence>
<comment type="subunit">
    <text evidence="6">Interacts with pre-ribosome complex.</text>
</comment>
<dbReference type="InterPro" id="IPR015947">
    <property type="entry name" value="PUA-like_sf"/>
</dbReference>
<dbReference type="Pfam" id="PF17833">
    <property type="entry name" value="pre-PUA_NIP7"/>
    <property type="match status" value="1"/>
</dbReference>
<dbReference type="InterPro" id="IPR005155">
    <property type="entry name" value="UPF0113_PUA"/>
</dbReference>
<sequence length="177" mass="20222">MRDLRADEENKVLNKLKFFIGDNVKEIVNKDRKLYLHKRRVILVNNTVAKAVSPIAINSLVFAGTIIGKFTKNDNFRLKISCINLLAPFAIYKIWIKKSAEMNYLYGNNALKSHIHRISDSVPLNAGVFVYSQNDIPLGFGVTSHKPEAYQELKGYHIVVIRQADNGEYVRHEHKIA</sequence>
<name>A0A9P6GYE7_9MICR</name>
<keyword evidence="9" id="KW-1185">Reference proteome</keyword>
<evidence type="ECO:0000313" key="8">
    <source>
        <dbReference type="EMBL" id="KAF9762875.1"/>
    </source>
</evidence>
<dbReference type="InterPro" id="IPR055359">
    <property type="entry name" value="Nip7_N_euk"/>
</dbReference>